<reference evidence="2" key="1">
    <citation type="journal article" date="2005" name="Nature">
        <title>Sequencing of Aspergillus nidulans and comparative analysis with A. fumigatus and A. oryzae.</title>
        <authorList>
            <person name="Galagan J.E."/>
            <person name="Calvo S.E."/>
            <person name="Cuomo C."/>
            <person name="Ma L.J."/>
            <person name="Wortman J.R."/>
            <person name="Batzoglou S."/>
            <person name="Lee S.I."/>
            <person name="Basturkmen M."/>
            <person name="Spevak C.C."/>
            <person name="Clutterbuck J."/>
            <person name="Kapitonov V."/>
            <person name="Jurka J."/>
            <person name="Scazzocchio C."/>
            <person name="Farman M."/>
            <person name="Butler J."/>
            <person name="Purcell S."/>
            <person name="Harris S."/>
            <person name="Braus G.H."/>
            <person name="Draht O."/>
            <person name="Busch S."/>
            <person name="D'Enfert C."/>
            <person name="Bouchier C."/>
            <person name="Goldman G.H."/>
            <person name="Bell-Pedersen D."/>
            <person name="Griffiths-Jones S."/>
            <person name="Doonan J.H."/>
            <person name="Yu J."/>
            <person name="Vienken K."/>
            <person name="Pain A."/>
            <person name="Freitag M."/>
            <person name="Selker E.U."/>
            <person name="Archer D.B."/>
            <person name="Penalva M.A."/>
            <person name="Oakley B.R."/>
            <person name="Momany M."/>
            <person name="Tanaka T."/>
            <person name="Kumagai T."/>
            <person name="Asai K."/>
            <person name="Machida M."/>
            <person name="Nierman W.C."/>
            <person name="Denning D.W."/>
            <person name="Caddick M."/>
            <person name="Hynes M."/>
            <person name="Paoletti M."/>
            <person name="Fischer R."/>
            <person name="Miller B."/>
            <person name="Dyer P."/>
            <person name="Sachs M.S."/>
            <person name="Osmani S.A."/>
            <person name="Birren B.W."/>
        </authorList>
    </citation>
    <scope>NUCLEOTIDE SEQUENCE [LARGE SCALE GENOMIC DNA]</scope>
    <source>
        <strain evidence="2">FGSC A4 / ATCC 38163 / CBS 112.46 / NRRL 194 / M139</strain>
    </source>
</reference>
<organism evidence="1 2">
    <name type="scientific">Emericella nidulans (strain FGSC A4 / ATCC 38163 / CBS 112.46 / NRRL 194 / M139)</name>
    <name type="common">Aspergillus nidulans</name>
    <dbReference type="NCBI Taxonomy" id="227321"/>
    <lineage>
        <taxon>Eukaryota</taxon>
        <taxon>Fungi</taxon>
        <taxon>Dikarya</taxon>
        <taxon>Ascomycota</taxon>
        <taxon>Pezizomycotina</taxon>
        <taxon>Eurotiomycetes</taxon>
        <taxon>Eurotiomycetidae</taxon>
        <taxon>Eurotiales</taxon>
        <taxon>Aspergillaceae</taxon>
        <taxon>Aspergillus</taxon>
        <taxon>Aspergillus subgen. Nidulantes</taxon>
    </lineage>
</organism>
<accession>C8VJH4</accession>
<dbReference type="Proteomes" id="UP000000560">
    <property type="component" value="Chromosome VI"/>
</dbReference>
<keyword evidence="2" id="KW-1185">Reference proteome</keyword>
<name>C8VJH4_EMENI</name>
<dbReference type="HOGENOM" id="CLU_3419420_0_0_1"/>
<protein>
    <submittedName>
        <fullName evidence="1">Uncharacterized protein</fullName>
    </submittedName>
</protein>
<reference evidence="2" key="2">
    <citation type="journal article" date="2009" name="Fungal Genet. Biol.">
        <title>The 2008 update of the Aspergillus nidulans genome annotation: a community effort.</title>
        <authorList>
            <person name="Wortman J.R."/>
            <person name="Gilsenan J.M."/>
            <person name="Joardar V."/>
            <person name="Deegan J."/>
            <person name="Clutterbuck J."/>
            <person name="Andersen M.R."/>
            <person name="Archer D."/>
            <person name="Bencina M."/>
            <person name="Braus G."/>
            <person name="Coutinho P."/>
            <person name="von Dohren H."/>
            <person name="Doonan J."/>
            <person name="Driessen A.J."/>
            <person name="Durek P."/>
            <person name="Espeso E."/>
            <person name="Fekete E."/>
            <person name="Flipphi M."/>
            <person name="Estrada C.G."/>
            <person name="Geysens S."/>
            <person name="Goldman G."/>
            <person name="de Groot P.W."/>
            <person name="Hansen K."/>
            <person name="Harris S.D."/>
            <person name="Heinekamp T."/>
            <person name="Helmstaedt K."/>
            <person name="Henrissat B."/>
            <person name="Hofmann G."/>
            <person name="Homan T."/>
            <person name="Horio T."/>
            <person name="Horiuchi H."/>
            <person name="James S."/>
            <person name="Jones M."/>
            <person name="Karaffa L."/>
            <person name="Karanyi Z."/>
            <person name="Kato M."/>
            <person name="Keller N."/>
            <person name="Kelly D.E."/>
            <person name="Kiel J.A."/>
            <person name="Kim J.M."/>
            <person name="van der Klei I.J."/>
            <person name="Klis F.M."/>
            <person name="Kovalchuk A."/>
            <person name="Krasevec N."/>
            <person name="Kubicek C.P."/>
            <person name="Liu B."/>
            <person name="Maccabe A."/>
            <person name="Meyer V."/>
            <person name="Mirabito P."/>
            <person name="Miskei M."/>
            <person name="Mos M."/>
            <person name="Mullins J."/>
            <person name="Nelson D.R."/>
            <person name="Nielsen J."/>
            <person name="Oakley B.R."/>
            <person name="Osmani S.A."/>
            <person name="Pakula T."/>
            <person name="Paszewski A."/>
            <person name="Paulsen I."/>
            <person name="Pilsyk S."/>
            <person name="Pocsi I."/>
            <person name="Punt P.J."/>
            <person name="Ram A.F."/>
            <person name="Ren Q."/>
            <person name="Robellet X."/>
            <person name="Robson G."/>
            <person name="Seiboth B."/>
            <person name="van Solingen P."/>
            <person name="Specht T."/>
            <person name="Sun J."/>
            <person name="Taheri-Talesh N."/>
            <person name="Takeshita N."/>
            <person name="Ussery D."/>
            <person name="vanKuyk P.A."/>
            <person name="Visser H."/>
            <person name="van de Vondervoort P.J."/>
            <person name="de Vries R.P."/>
            <person name="Walton J."/>
            <person name="Xiang X."/>
            <person name="Xiong Y."/>
            <person name="Zeng A.P."/>
            <person name="Brandt B.W."/>
            <person name="Cornell M.J."/>
            <person name="van den Hondel C.A."/>
            <person name="Visser J."/>
            <person name="Oliver S.G."/>
            <person name="Turner G."/>
        </authorList>
    </citation>
    <scope>GENOME REANNOTATION</scope>
    <source>
        <strain evidence="2">FGSC A4 / ATCC 38163 / CBS 112.46 / NRRL 194 / M139</strain>
    </source>
</reference>
<dbReference type="EMBL" id="BN001306">
    <property type="protein sequence ID" value="CBF83947.1"/>
    <property type="molecule type" value="Genomic_DNA"/>
</dbReference>
<proteinExistence type="predicted"/>
<evidence type="ECO:0000313" key="2">
    <source>
        <dbReference type="Proteomes" id="UP000000560"/>
    </source>
</evidence>
<dbReference type="InParanoid" id="C8VJH4"/>
<gene>
    <name evidence="1" type="ORF">ANIA_11669</name>
</gene>
<sequence>MYENPAADIENITWASLTSIHFSEC</sequence>
<dbReference type="AlphaFoldDB" id="C8VJH4"/>
<evidence type="ECO:0000313" key="1">
    <source>
        <dbReference type="EMBL" id="CBF83947.1"/>
    </source>
</evidence>